<accession>A0AAW2W6G3</accession>
<evidence type="ECO:0000256" key="1">
    <source>
        <dbReference type="SAM" id="MobiDB-lite"/>
    </source>
</evidence>
<evidence type="ECO:0000313" key="4">
    <source>
        <dbReference type="EMBL" id="KAL0437442.1"/>
    </source>
</evidence>
<gene>
    <name evidence="4" type="ORF">Sradi_0452100</name>
</gene>
<comment type="caution">
    <text evidence="4">The sequence shown here is derived from an EMBL/GenBank/DDBJ whole genome shotgun (WGS) entry which is preliminary data.</text>
</comment>
<proteinExistence type="predicted"/>
<feature type="compositionally biased region" description="Polar residues" evidence="1">
    <location>
        <begin position="259"/>
        <end position="268"/>
    </location>
</feature>
<feature type="domain" description="Zinc knuckle CX2CX4HX4C" evidence="3">
    <location>
        <begin position="185"/>
        <end position="220"/>
    </location>
</feature>
<organism evidence="4">
    <name type="scientific">Sesamum radiatum</name>
    <name type="common">Black benniseed</name>
    <dbReference type="NCBI Taxonomy" id="300843"/>
    <lineage>
        <taxon>Eukaryota</taxon>
        <taxon>Viridiplantae</taxon>
        <taxon>Streptophyta</taxon>
        <taxon>Embryophyta</taxon>
        <taxon>Tracheophyta</taxon>
        <taxon>Spermatophyta</taxon>
        <taxon>Magnoliopsida</taxon>
        <taxon>eudicotyledons</taxon>
        <taxon>Gunneridae</taxon>
        <taxon>Pentapetalae</taxon>
        <taxon>asterids</taxon>
        <taxon>lamiids</taxon>
        <taxon>Lamiales</taxon>
        <taxon>Pedaliaceae</taxon>
        <taxon>Sesamum</taxon>
    </lineage>
</organism>
<dbReference type="PANTHER" id="PTHR31286:SF167">
    <property type="entry name" value="OS09G0268800 PROTEIN"/>
    <property type="match status" value="1"/>
</dbReference>
<sequence>METNDLVDCLVDKTHCLEVSNDENPPTETLNSSAHFPIVAKILCEKPLNNNAVKTTLAKAWGISPRTHINVVSQSTLVFLLDSEEDRRRIWRQSPWSFRAHLVVSQPWLPEEALDEVNLTRFQIWAQVIGLPVILVNKKTAQSVGNMIGKFICTDLSTESHRWRRALRIRIELSIEDSLKDHVIFKAPENRDLVLELRYERLSDFCHVCGLVGHKLNSCPEKPQITSTDNHPFKFGPWIKVENSPIPNPFMNTNKKMLPENTHSQTRMCKSKPKWNPTKSAN</sequence>
<name>A0AAW2W6G3_SESRA</name>
<dbReference type="EMBL" id="JACGWJ010000002">
    <property type="protein sequence ID" value="KAL0437442.1"/>
    <property type="molecule type" value="Genomic_DNA"/>
</dbReference>
<dbReference type="InterPro" id="IPR025836">
    <property type="entry name" value="Zn_knuckle_CX2CX4HX4C"/>
</dbReference>
<feature type="domain" description="DUF4283" evidence="2">
    <location>
        <begin position="38"/>
        <end position="115"/>
    </location>
</feature>
<dbReference type="InterPro" id="IPR040256">
    <property type="entry name" value="At4g02000-like"/>
</dbReference>
<protein>
    <recommendedName>
        <fullName evidence="5">CCHC-type domain-containing protein</fullName>
    </recommendedName>
</protein>
<feature type="region of interest" description="Disordered" evidence="1">
    <location>
        <begin position="259"/>
        <end position="282"/>
    </location>
</feature>
<reference evidence="4" key="2">
    <citation type="journal article" date="2024" name="Plant">
        <title>Genomic evolution and insights into agronomic trait innovations of Sesamum species.</title>
        <authorList>
            <person name="Miao H."/>
            <person name="Wang L."/>
            <person name="Qu L."/>
            <person name="Liu H."/>
            <person name="Sun Y."/>
            <person name="Le M."/>
            <person name="Wang Q."/>
            <person name="Wei S."/>
            <person name="Zheng Y."/>
            <person name="Lin W."/>
            <person name="Duan Y."/>
            <person name="Cao H."/>
            <person name="Xiong S."/>
            <person name="Wang X."/>
            <person name="Wei L."/>
            <person name="Li C."/>
            <person name="Ma Q."/>
            <person name="Ju M."/>
            <person name="Zhao R."/>
            <person name="Li G."/>
            <person name="Mu C."/>
            <person name="Tian Q."/>
            <person name="Mei H."/>
            <person name="Zhang T."/>
            <person name="Gao T."/>
            <person name="Zhang H."/>
        </authorList>
    </citation>
    <scope>NUCLEOTIDE SEQUENCE</scope>
    <source>
        <strain evidence="4">G02</strain>
    </source>
</reference>
<evidence type="ECO:0000259" key="2">
    <source>
        <dbReference type="Pfam" id="PF14111"/>
    </source>
</evidence>
<evidence type="ECO:0008006" key="5">
    <source>
        <dbReference type="Google" id="ProtNLM"/>
    </source>
</evidence>
<dbReference type="PANTHER" id="PTHR31286">
    <property type="entry name" value="GLYCINE-RICH CELL WALL STRUCTURAL PROTEIN 1.8-LIKE"/>
    <property type="match status" value="1"/>
</dbReference>
<dbReference type="Pfam" id="PF14392">
    <property type="entry name" value="zf-CCHC_4"/>
    <property type="match status" value="1"/>
</dbReference>
<reference evidence="4" key="1">
    <citation type="submission" date="2020-06" db="EMBL/GenBank/DDBJ databases">
        <authorList>
            <person name="Li T."/>
            <person name="Hu X."/>
            <person name="Zhang T."/>
            <person name="Song X."/>
            <person name="Zhang H."/>
            <person name="Dai N."/>
            <person name="Sheng W."/>
            <person name="Hou X."/>
            <person name="Wei L."/>
        </authorList>
    </citation>
    <scope>NUCLEOTIDE SEQUENCE</scope>
    <source>
        <strain evidence="4">G02</strain>
        <tissue evidence="4">Leaf</tissue>
    </source>
</reference>
<dbReference type="Pfam" id="PF14111">
    <property type="entry name" value="DUF4283"/>
    <property type="match status" value="1"/>
</dbReference>
<dbReference type="AlphaFoldDB" id="A0AAW2W6G3"/>
<evidence type="ECO:0000259" key="3">
    <source>
        <dbReference type="Pfam" id="PF14392"/>
    </source>
</evidence>
<dbReference type="InterPro" id="IPR025558">
    <property type="entry name" value="DUF4283"/>
</dbReference>